<dbReference type="NCBIfam" id="TIGR02937">
    <property type="entry name" value="sigma70-ECF"/>
    <property type="match status" value="1"/>
</dbReference>
<keyword evidence="4" id="KW-0238">DNA-binding</keyword>
<feature type="domain" description="RNA polymerase sigma factor 70 region 4 type 2" evidence="7">
    <location>
        <begin position="121"/>
        <end position="173"/>
    </location>
</feature>
<dbReference type="SUPFAM" id="SSF88659">
    <property type="entry name" value="Sigma3 and sigma4 domains of RNA polymerase sigma factors"/>
    <property type="match status" value="1"/>
</dbReference>
<reference evidence="8" key="1">
    <citation type="journal article" date="2015" name="Nature">
        <title>Complex archaea that bridge the gap between prokaryotes and eukaryotes.</title>
        <authorList>
            <person name="Spang A."/>
            <person name="Saw J.H."/>
            <person name="Jorgensen S.L."/>
            <person name="Zaremba-Niedzwiedzka K."/>
            <person name="Martijn J."/>
            <person name="Lind A.E."/>
            <person name="van Eijk R."/>
            <person name="Schleper C."/>
            <person name="Guy L."/>
            <person name="Ettema T.J."/>
        </authorList>
    </citation>
    <scope>NUCLEOTIDE SEQUENCE</scope>
</reference>
<dbReference type="AlphaFoldDB" id="A0A0F9XF73"/>
<protein>
    <recommendedName>
        <fullName evidence="9">RNA polymerase sigma-70 region 2 domain-containing protein</fullName>
    </recommendedName>
</protein>
<keyword evidence="2" id="KW-0805">Transcription regulation</keyword>
<dbReference type="Pfam" id="PF04542">
    <property type="entry name" value="Sigma70_r2"/>
    <property type="match status" value="1"/>
</dbReference>
<evidence type="ECO:0000256" key="2">
    <source>
        <dbReference type="ARBA" id="ARBA00023015"/>
    </source>
</evidence>
<keyword evidence="5" id="KW-0804">Transcription</keyword>
<dbReference type="Pfam" id="PF08281">
    <property type="entry name" value="Sigma70_r4_2"/>
    <property type="match status" value="1"/>
</dbReference>
<keyword evidence="3" id="KW-0731">Sigma factor</keyword>
<evidence type="ECO:0000256" key="4">
    <source>
        <dbReference type="ARBA" id="ARBA00023125"/>
    </source>
</evidence>
<dbReference type="InterPro" id="IPR013249">
    <property type="entry name" value="RNA_pol_sigma70_r4_t2"/>
</dbReference>
<dbReference type="InterPro" id="IPR039425">
    <property type="entry name" value="RNA_pol_sigma-70-like"/>
</dbReference>
<organism evidence="8">
    <name type="scientific">marine sediment metagenome</name>
    <dbReference type="NCBI Taxonomy" id="412755"/>
    <lineage>
        <taxon>unclassified sequences</taxon>
        <taxon>metagenomes</taxon>
        <taxon>ecological metagenomes</taxon>
    </lineage>
</organism>
<evidence type="ECO:0000259" key="7">
    <source>
        <dbReference type="Pfam" id="PF08281"/>
    </source>
</evidence>
<dbReference type="InterPro" id="IPR007627">
    <property type="entry name" value="RNA_pol_sigma70_r2"/>
</dbReference>
<proteinExistence type="inferred from homology"/>
<evidence type="ECO:0000256" key="3">
    <source>
        <dbReference type="ARBA" id="ARBA00023082"/>
    </source>
</evidence>
<dbReference type="SUPFAM" id="SSF88946">
    <property type="entry name" value="Sigma2 domain of RNA polymerase sigma factors"/>
    <property type="match status" value="1"/>
</dbReference>
<feature type="domain" description="RNA polymerase sigma-70 region 2" evidence="6">
    <location>
        <begin position="29"/>
        <end position="93"/>
    </location>
</feature>
<dbReference type="InterPro" id="IPR013324">
    <property type="entry name" value="RNA_pol_sigma_r3/r4-like"/>
</dbReference>
<sequence>MRDARSEQDCSSGGEGFCASPETFEQFLSEHYDRIFAYAWRVLGNHADAEDLTQEVCLALPRKLAGYRGDCAPTTWLYRIVSNAAIDMLRRNAAVGRSKGAWADSLTLAAADGQKRTRDSQWLSQAMSTLPEDLRVTVALLVDADMSQAEAAQALDVAPGTIAWRMSEIKKRLKAVAKEECHD</sequence>
<dbReference type="GO" id="GO:0016987">
    <property type="term" value="F:sigma factor activity"/>
    <property type="evidence" value="ECO:0007669"/>
    <property type="project" value="UniProtKB-KW"/>
</dbReference>
<evidence type="ECO:0000259" key="6">
    <source>
        <dbReference type="Pfam" id="PF04542"/>
    </source>
</evidence>
<evidence type="ECO:0000256" key="1">
    <source>
        <dbReference type="ARBA" id="ARBA00010641"/>
    </source>
</evidence>
<dbReference type="EMBL" id="LAZR01000110">
    <property type="protein sequence ID" value="KKN90468.1"/>
    <property type="molecule type" value="Genomic_DNA"/>
</dbReference>
<dbReference type="InterPro" id="IPR014284">
    <property type="entry name" value="RNA_pol_sigma-70_dom"/>
</dbReference>
<comment type="caution">
    <text evidence="8">The sequence shown here is derived from an EMBL/GenBank/DDBJ whole genome shotgun (WGS) entry which is preliminary data.</text>
</comment>
<dbReference type="PANTHER" id="PTHR43133">
    <property type="entry name" value="RNA POLYMERASE ECF-TYPE SIGMA FACTO"/>
    <property type="match status" value="1"/>
</dbReference>
<name>A0A0F9XF73_9ZZZZ</name>
<gene>
    <name evidence="8" type="ORF">LCGC14_0228370</name>
</gene>
<comment type="similarity">
    <text evidence="1">Belongs to the sigma-70 factor family. ECF subfamily.</text>
</comment>
<dbReference type="Gene3D" id="1.10.10.10">
    <property type="entry name" value="Winged helix-like DNA-binding domain superfamily/Winged helix DNA-binding domain"/>
    <property type="match status" value="1"/>
</dbReference>
<accession>A0A0F9XF73</accession>
<dbReference type="Gene3D" id="1.10.1740.10">
    <property type="match status" value="1"/>
</dbReference>
<dbReference type="InterPro" id="IPR013325">
    <property type="entry name" value="RNA_pol_sigma_r2"/>
</dbReference>
<evidence type="ECO:0000313" key="8">
    <source>
        <dbReference type="EMBL" id="KKN90468.1"/>
    </source>
</evidence>
<dbReference type="GO" id="GO:0003677">
    <property type="term" value="F:DNA binding"/>
    <property type="evidence" value="ECO:0007669"/>
    <property type="project" value="UniProtKB-KW"/>
</dbReference>
<dbReference type="InterPro" id="IPR036388">
    <property type="entry name" value="WH-like_DNA-bd_sf"/>
</dbReference>
<evidence type="ECO:0008006" key="9">
    <source>
        <dbReference type="Google" id="ProtNLM"/>
    </source>
</evidence>
<dbReference type="PANTHER" id="PTHR43133:SF8">
    <property type="entry name" value="RNA POLYMERASE SIGMA FACTOR HI_1459-RELATED"/>
    <property type="match status" value="1"/>
</dbReference>
<evidence type="ECO:0000256" key="5">
    <source>
        <dbReference type="ARBA" id="ARBA00023163"/>
    </source>
</evidence>
<dbReference type="GO" id="GO:0006352">
    <property type="term" value="P:DNA-templated transcription initiation"/>
    <property type="evidence" value="ECO:0007669"/>
    <property type="project" value="InterPro"/>
</dbReference>